<dbReference type="AlphaFoldDB" id="A0A9J6ZKS4"/>
<evidence type="ECO:0000313" key="4">
    <source>
        <dbReference type="Proteomes" id="UP001056756"/>
    </source>
</evidence>
<dbReference type="Pfam" id="PF13561">
    <property type="entry name" value="adh_short_C2"/>
    <property type="match status" value="1"/>
</dbReference>
<protein>
    <submittedName>
        <fullName evidence="3">Glucose 1-dehydrogenase</fullName>
        <ecNumber evidence="3">1.1.1.47</ecNumber>
    </submittedName>
</protein>
<dbReference type="GO" id="GO:0047936">
    <property type="term" value="F:glucose 1-dehydrogenase [NAD(P)+] activity"/>
    <property type="evidence" value="ECO:0007669"/>
    <property type="project" value="UniProtKB-EC"/>
</dbReference>
<sequence length="244" mass="25829">MGRLTGKVAIITGGARGMGESHVRKFIAEGAKVVITDLNEESGNALANELGENATFVKQDVTSAADWEKVIAETENAFGPVNILVNNAGISMNVSIADMTEAQYRKIVDINQVSVFLGMKAVLPSMQKTENGSIVNISSMNGLVAGAIGYTDTKFAVRGMSKAAAIEFANYGIRVNSVHPGVIETPMVTQGDAAEVIKEFAKHIPLKRVAQSEEVSNLVLFLASDESSYSTGSEFVIDGGLTAR</sequence>
<proteinExistence type="inferred from homology"/>
<dbReference type="EC" id="1.1.1.47" evidence="3"/>
<dbReference type="InterPro" id="IPR036291">
    <property type="entry name" value="NAD(P)-bd_dom_sf"/>
</dbReference>
<evidence type="ECO:0000256" key="1">
    <source>
        <dbReference type="ARBA" id="ARBA00006484"/>
    </source>
</evidence>
<dbReference type="PANTHER" id="PTHR24321:SF8">
    <property type="entry name" value="ESTRADIOL 17-BETA-DEHYDROGENASE 8-RELATED"/>
    <property type="match status" value="1"/>
</dbReference>
<dbReference type="EMBL" id="CP097899">
    <property type="protein sequence ID" value="URN96289.1"/>
    <property type="molecule type" value="Genomic_DNA"/>
</dbReference>
<dbReference type="FunFam" id="3.40.50.720:FF:000084">
    <property type="entry name" value="Short-chain dehydrogenase reductase"/>
    <property type="match status" value="1"/>
</dbReference>
<comment type="similarity">
    <text evidence="1">Belongs to the short-chain dehydrogenases/reductases (SDR) family.</text>
</comment>
<dbReference type="GO" id="GO:0008206">
    <property type="term" value="P:bile acid metabolic process"/>
    <property type="evidence" value="ECO:0007669"/>
    <property type="project" value="UniProtKB-ARBA"/>
</dbReference>
<dbReference type="KEGG" id="plig:NAG76_08770"/>
<evidence type="ECO:0000313" key="3">
    <source>
        <dbReference type="EMBL" id="URN96289.1"/>
    </source>
</evidence>
<dbReference type="SUPFAM" id="SSF51735">
    <property type="entry name" value="NAD(P)-binding Rossmann-fold domains"/>
    <property type="match status" value="1"/>
</dbReference>
<dbReference type="InterPro" id="IPR002347">
    <property type="entry name" value="SDR_fam"/>
</dbReference>
<keyword evidence="2 3" id="KW-0560">Oxidoreductase</keyword>
<dbReference type="Proteomes" id="UP001056756">
    <property type="component" value="Chromosome"/>
</dbReference>
<gene>
    <name evidence="3" type="ORF">NAG76_08770</name>
</gene>
<dbReference type="NCBIfam" id="NF005559">
    <property type="entry name" value="PRK07231.1"/>
    <property type="match status" value="1"/>
</dbReference>
<dbReference type="Gene3D" id="3.40.50.720">
    <property type="entry name" value="NAD(P)-binding Rossmann-like Domain"/>
    <property type="match status" value="1"/>
</dbReference>
<dbReference type="PRINTS" id="PR00081">
    <property type="entry name" value="GDHRDH"/>
</dbReference>
<reference evidence="3" key="1">
    <citation type="submission" date="2022-05" db="EMBL/GenBank/DDBJ databases">
        <title>Novel bacterial taxa in a minimal lignocellulolytic consortium and its capacity to transform plastics disclosed by genome-resolved metagenomics.</title>
        <authorList>
            <person name="Rodriguez C.A.D."/>
            <person name="Diaz-Garcia L."/>
            <person name="Herrera K."/>
            <person name="Tarazona N.A."/>
            <person name="Sproer C."/>
            <person name="Overmann J."/>
            <person name="Jimenez D.J."/>
        </authorList>
    </citation>
    <scope>NUCLEOTIDE SEQUENCE</scope>
    <source>
        <strain evidence="3">MAG5</strain>
    </source>
</reference>
<accession>A0A9J6ZKS4</accession>
<name>A0A9J6ZKS4_9BACL</name>
<dbReference type="PANTHER" id="PTHR24321">
    <property type="entry name" value="DEHYDROGENASES, SHORT CHAIN"/>
    <property type="match status" value="1"/>
</dbReference>
<evidence type="ECO:0000256" key="2">
    <source>
        <dbReference type="ARBA" id="ARBA00023002"/>
    </source>
</evidence>
<dbReference type="PRINTS" id="PR00080">
    <property type="entry name" value="SDRFAMILY"/>
</dbReference>
<organism evidence="3 4">
    <name type="scientific">Candidatus Pristimantibacillus lignocellulolyticus</name>
    <dbReference type="NCBI Taxonomy" id="2994561"/>
    <lineage>
        <taxon>Bacteria</taxon>
        <taxon>Bacillati</taxon>
        <taxon>Bacillota</taxon>
        <taxon>Bacilli</taxon>
        <taxon>Bacillales</taxon>
        <taxon>Paenibacillaceae</taxon>
        <taxon>Candidatus Pristimantibacillus</taxon>
    </lineage>
</organism>